<feature type="domain" description="GOLD" evidence="9">
    <location>
        <begin position="35"/>
        <end position="121"/>
    </location>
</feature>
<dbReference type="AlphaFoldDB" id="A0A1V9YC54"/>
<evidence type="ECO:0000259" key="9">
    <source>
        <dbReference type="PROSITE" id="PS50866"/>
    </source>
</evidence>
<dbReference type="InterPro" id="IPR015720">
    <property type="entry name" value="Emp24-like"/>
</dbReference>
<evidence type="ECO:0000313" key="10">
    <source>
        <dbReference type="EMBL" id="OQR83315.1"/>
    </source>
</evidence>
<dbReference type="EMBL" id="JNBR01002231">
    <property type="protein sequence ID" value="OQR83315.1"/>
    <property type="molecule type" value="Genomic_DNA"/>
</dbReference>
<evidence type="ECO:0000256" key="6">
    <source>
        <dbReference type="ARBA" id="ARBA00023136"/>
    </source>
</evidence>
<gene>
    <name evidence="10" type="ORF">ACHHYP_14846</name>
</gene>
<protein>
    <recommendedName>
        <fullName evidence="9">GOLD domain-containing protein</fullName>
    </recommendedName>
</protein>
<evidence type="ECO:0000256" key="5">
    <source>
        <dbReference type="ARBA" id="ARBA00022989"/>
    </source>
</evidence>
<dbReference type="GO" id="GO:0016020">
    <property type="term" value="C:membrane"/>
    <property type="evidence" value="ECO:0007669"/>
    <property type="project" value="UniProtKB-SubCell"/>
</dbReference>
<name>A0A1V9YC54_ACHHY</name>
<feature type="chain" id="PRO_5012325449" description="GOLD domain-containing protein" evidence="8">
    <location>
        <begin position="22"/>
        <end position="381"/>
    </location>
</feature>
<keyword evidence="11" id="KW-1185">Reference proteome</keyword>
<sequence length="381" mass="41639">MRSMLLHVLLVLVAFTAQVRAASSFVFDLNTPLEEECFLENLDARSSQNKLLFRFEILEPTTYDAVDVAIRSPTGRIVESWNKTARAHSTQTVRESGLYHFCFSKLPGSSRRITISYAFDFLSVGSRVLTSYPASVTSIEKAAPAKSTYTELVAETVAGKPTKMAFLEFSLAGVSQSLVQEKTRIMLVVAVEYTSKLAMDLTLSHVKGGLKHPMSWDSMEHHVESYQVTSTSSSSIDGPDQTSIVQGARAETGGDIAFDVTDLVSETLRNGGQSLAFSVQCDEDATTRLSGMVGAPVNNWPIIAYEEQGLHVMLEIAAFKSRVWDLKGQLSTILQSERSSRNVAESANSSVFSMSLLVNGVLIAMGLAQVFYVRKLLGSGY</sequence>
<reference evidence="10 11" key="1">
    <citation type="journal article" date="2014" name="Genome Biol. Evol.">
        <title>The secreted proteins of Achlya hypogyna and Thraustotheca clavata identify the ancestral oomycete secretome and reveal gene acquisitions by horizontal gene transfer.</title>
        <authorList>
            <person name="Misner I."/>
            <person name="Blouin N."/>
            <person name="Leonard G."/>
            <person name="Richards T.A."/>
            <person name="Lane C.E."/>
        </authorList>
    </citation>
    <scope>NUCLEOTIDE SEQUENCE [LARGE SCALE GENOMIC DNA]</scope>
    <source>
        <strain evidence="10 11">ATCC 48635</strain>
    </source>
</reference>
<proteinExistence type="inferred from homology"/>
<dbReference type="Proteomes" id="UP000243579">
    <property type="component" value="Unassembled WGS sequence"/>
</dbReference>
<comment type="caution">
    <text evidence="10">The sequence shown here is derived from an EMBL/GenBank/DDBJ whole genome shotgun (WGS) entry which is preliminary data.</text>
</comment>
<comment type="subcellular location">
    <subcellularLocation>
        <location evidence="1">Membrane</location>
        <topology evidence="1">Single-pass type I membrane protein</topology>
    </subcellularLocation>
</comment>
<evidence type="ECO:0000256" key="3">
    <source>
        <dbReference type="ARBA" id="ARBA00022692"/>
    </source>
</evidence>
<organism evidence="10 11">
    <name type="scientific">Achlya hypogyna</name>
    <name type="common">Oomycete</name>
    <name type="synonym">Protoachlya hypogyna</name>
    <dbReference type="NCBI Taxonomy" id="1202772"/>
    <lineage>
        <taxon>Eukaryota</taxon>
        <taxon>Sar</taxon>
        <taxon>Stramenopiles</taxon>
        <taxon>Oomycota</taxon>
        <taxon>Saprolegniomycetes</taxon>
        <taxon>Saprolegniales</taxon>
        <taxon>Achlyaceae</taxon>
        <taxon>Achlya</taxon>
    </lineage>
</organism>
<dbReference type="SMART" id="SM01190">
    <property type="entry name" value="EMP24_GP25L"/>
    <property type="match status" value="1"/>
</dbReference>
<evidence type="ECO:0000256" key="8">
    <source>
        <dbReference type="SAM" id="SignalP"/>
    </source>
</evidence>
<evidence type="ECO:0000256" key="2">
    <source>
        <dbReference type="ARBA" id="ARBA00007104"/>
    </source>
</evidence>
<feature type="signal peptide" evidence="8">
    <location>
        <begin position="1"/>
        <end position="21"/>
    </location>
</feature>
<evidence type="ECO:0000256" key="1">
    <source>
        <dbReference type="ARBA" id="ARBA00004479"/>
    </source>
</evidence>
<dbReference type="STRING" id="1202772.A0A1V9YC54"/>
<dbReference type="Pfam" id="PF01105">
    <property type="entry name" value="EMP24_GP25L"/>
    <property type="match status" value="2"/>
</dbReference>
<feature type="transmembrane region" description="Helical" evidence="7">
    <location>
        <begin position="351"/>
        <end position="373"/>
    </location>
</feature>
<dbReference type="PROSITE" id="PS50866">
    <property type="entry name" value="GOLD"/>
    <property type="match status" value="1"/>
</dbReference>
<accession>A0A1V9YC54</accession>
<comment type="similarity">
    <text evidence="2">Belongs to the EMP24/GP25L family.</text>
</comment>
<evidence type="ECO:0000313" key="11">
    <source>
        <dbReference type="Proteomes" id="UP000243579"/>
    </source>
</evidence>
<keyword evidence="5 7" id="KW-1133">Transmembrane helix</keyword>
<keyword evidence="6 7" id="KW-0472">Membrane</keyword>
<evidence type="ECO:0000256" key="4">
    <source>
        <dbReference type="ARBA" id="ARBA00022729"/>
    </source>
</evidence>
<keyword evidence="4 8" id="KW-0732">Signal</keyword>
<dbReference type="InterPro" id="IPR009038">
    <property type="entry name" value="GOLD_dom"/>
</dbReference>
<keyword evidence="3 7" id="KW-0812">Transmembrane</keyword>
<evidence type="ECO:0000256" key="7">
    <source>
        <dbReference type="SAM" id="Phobius"/>
    </source>
</evidence>
<dbReference type="OrthoDB" id="62956at2759"/>
<dbReference type="PANTHER" id="PTHR22811">
    <property type="entry name" value="TRANSMEMBRANE EMP24 DOMAIN-CONTAINING PROTEIN"/>
    <property type="match status" value="1"/>
</dbReference>